<proteinExistence type="predicted"/>
<evidence type="ECO:0000313" key="2">
    <source>
        <dbReference type="Proteomes" id="UP000193560"/>
    </source>
</evidence>
<reference evidence="1 2" key="1">
    <citation type="submission" date="2016-07" db="EMBL/GenBank/DDBJ databases">
        <title>Pervasive Adenine N6-methylation of Active Genes in Fungi.</title>
        <authorList>
            <consortium name="DOE Joint Genome Institute"/>
            <person name="Mondo S.J."/>
            <person name="Dannebaum R.O."/>
            <person name="Kuo R.C."/>
            <person name="Labutti K."/>
            <person name="Haridas S."/>
            <person name="Kuo A."/>
            <person name="Salamov A."/>
            <person name="Ahrendt S.R."/>
            <person name="Lipzen A."/>
            <person name="Sullivan W."/>
            <person name="Andreopoulos W.B."/>
            <person name="Clum A."/>
            <person name="Lindquist E."/>
            <person name="Daum C."/>
            <person name="Ramamoorthy G.K."/>
            <person name="Gryganskyi A."/>
            <person name="Culley D."/>
            <person name="Magnuson J.K."/>
            <person name="James T.Y."/>
            <person name="O'Malley M.A."/>
            <person name="Stajich J.E."/>
            <person name="Spatafora J.W."/>
            <person name="Visel A."/>
            <person name="Grigoriev I.V."/>
        </authorList>
    </citation>
    <scope>NUCLEOTIDE SEQUENCE [LARGE SCALE GENOMIC DNA]</scope>
    <source>
        <strain evidence="1 2">NRRL 1336</strain>
    </source>
</reference>
<comment type="caution">
    <text evidence="1">The sequence shown here is derived from an EMBL/GenBank/DDBJ whole genome shotgun (WGS) entry which is preliminary data.</text>
</comment>
<gene>
    <name evidence="1" type="ORF">BCR42DRAFT_487070</name>
</gene>
<evidence type="ECO:0000313" key="1">
    <source>
        <dbReference type="EMBL" id="ORZ23033.1"/>
    </source>
</evidence>
<dbReference type="Proteomes" id="UP000193560">
    <property type="component" value="Unassembled WGS sequence"/>
</dbReference>
<keyword evidence="2" id="KW-1185">Reference proteome</keyword>
<dbReference type="STRING" id="90262.A0A1X2IVI9"/>
<organism evidence="1 2">
    <name type="scientific">Absidia repens</name>
    <dbReference type="NCBI Taxonomy" id="90262"/>
    <lineage>
        <taxon>Eukaryota</taxon>
        <taxon>Fungi</taxon>
        <taxon>Fungi incertae sedis</taxon>
        <taxon>Mucoromycota</taxon>
        <taxon>Mucoromycotina</taxon>
        <taxon>Mucoromycetes</taxon>
        <taxon>Mucorales</taxon>
        <taxon>Cunninghamellaceae</taxon>
        <taxon>Absidia</taxon>
    </lineage>
</organism>
<dbReference type="AlphaFoldDB" id="A0A1X2IVI9"/>
<accession>A0A1X2IVI9</accession>
<protein>
    <submittedName>
        <fullName evidence="1">Uncharacterized protein</fullName>
    </submittedName>
</protein>
<sequence>MFLRKDAEHVQIQFPITTNSTNYVPCKLHHIATCLRPLSVLTLYCTSKMNMCLEDVLDVCLVDDNDCKRDGWMISSSRDTTLDIKRPVNALKHVNQMTPCHFCLGDATSKLRNVTFAQCLRTFVCHQRGLAYIHYNPNFQKYYQRWTVWENQTLGPNVDILSPNNDRSCRPYSYNRLLFSFHRGHTSWIFNALICSTKIINAGQDKKFMVLDFGYGLKTL</sequence>
<dbReference type="EMBL" id="MCGE01000003">
    <property type="protein sequence ID" value="ORZ23033.1"/>
    <property type="molecule type" value="Genomic_DNA"/>
</dbReference>
<name>A0A1X2IVI9_9FUNG</name>